<proteinExistence type="predicted"/>
<evidence type="ECO:0000313" key="1">
    <source>
        <dbReference type="EMBL" id="SMP08396.1"/>
    </source>
</evidence>
<dbReference type="Proteomes" id="UP001157961">
    <property type="component" value="Unassembled WGS sequence"/>
</dbReference>
<keyword evidence="2" id="KW-1185">Reference proteome</keyword>
<accession>A0ABY1NG39</accession>
<sequence>MFTARLSLKRLRPSRQQIGLRHTDWKEENPVRSGYLLTSDIPYFAVFGYMLCWICI</sequence>
<dbReference type="EMBL" id="FXTY01000001">
    <property type="protein sequence ID" value="SMP08396.1"/>
    <property type="molecule type" value="Genomic_DNA"/>
</dbReference>
<protein>
    <recommendedName>
        <fullName evidence="3">Transposase</fullName>
    </recommendedName>
</protein>
<reference evidence="1 2" key="1">
    <citation type="submission" date="2017-05" db="EMBL/GenBank/DDBJ databases">
        <authorList>
            <person name="Varghese N."/>
            <person name="Submissions S."/>
        </authorList>
    </citation>
    <scope>NUCLEOTIDE SEQUENCE [LARGE SCALE GENOMIC DNA]</scope>
    <source>
        <strain evidence="1 2">DSM 29734</strain>
    </source>
</reference>
<evidence type="ECO:0008006" key="3">
    <source>
        <dbReference type="Google" id="ProtNLM"/>
    </source>
</evidence>
<name>A0ABY1NG39_9RHOB</name>
<comment type="caution">
    <text evidence="1">The sequence shown here is derived from an EMBL/GenBank/DDBJ whole genome shotgun (WGS) entry which is preliminary data.</text>
</comment>
<gene>
    <name evidence="1" type="ORF">SAMN06265373_101877</name>
</gene>
<evidence type="ECO:0000313" key="2">
    <source>
        <dbReference type="Proteomes" id="UP001157961"/>
    </source>
</evidence>
<dbReference type="RefSeq" id="WP_283424710.1">
    <property type="nucleotide sequence ID" value="NZ_FXTY01000001.1"/>
</dbReference>
<organism evidence="1 2">
    <name type="scientific">Shimia sagamensis</name>
    <dbReference type="NCBI Taxonomy" id="1566352"/>
    <lineage>
        <taxon>Bacteria</taxon>
        <taxon>Pseudomonadati</taxon>
        <taxon>Pseudomonadota</taxon>
        <taxon>Alphaproteobacteria</taxon>
        <taxon>Rhodobacterales</taxon>
        <taxon>Roseobacteraceae</taxon>
    </lineage>
</organism>